<reference evidence="2 3" key="1">
    <citation type="submission" date="2020-08" db="EMBL/GenBank/DDBJ databases">
        <title>Genome sequence of Nocardioides mesophilus KACC 16243T.</title>
        <authorList>
            <person name="Hyun D.-W."/>
            <person name="Bae J.-W."/>
        </authorList>
    </citation>
    <scope>NUCLEOTIDE SEQUENCE [LARGE SCALE GENOMIC DNA]</scope>
    <source>
        <strain evidence="2 3">KACC 16243</strain>
    </source>
</reference>
<dbReference type="KEGG" id="nmes:H9L09_14880"/>
<organism evidence="2 3">
    <name type="scientific">Nocardioides mesophilus</name>
    <dbReference type="NCBI Taxonomy" id="433659"/>
    <lineage>
        <taxon>Bacteria</taxon>
        <taxon>Bacillati</taxon>
        <taxon>Actinomycetota</taxon>
        <taxon>Actinomycetes</taxon>
        <taxon>Propionibacteriales</taxon>
        <taxon>Nocardioidaceae</taxon>
        <taxon>Nocardioides</taxon>
    </lineage>
</organism>
<dbReference type="EMBL" id="CP060713">
    <property type="protein sequence ID" value="QNN51815.1"/>
    <property type="molecule type" value="Genomic_DNA"/>
</dbReference>
<evidence type="ECO:0000313" key="2">
    <source>
        <dbReference type="EMBL" id="QNN51815.1"/>
    </source>
</evidence>
<evidence type="ECO:0000256" key="1">
    <source>
        <dbReference type="SAM" id="MobiDB-lite"/>
    </source>
</evidence>
<sequence length="62" mass="6711">MPVVLGVLAALFLVLLVVGAVTGRVRITACCRAASEDLRMREAFDPDAQEGPVRDNRTRASR</sequence>
<gene>
    <name evidence="2" type="ORF">H9L09_14880</name>
</gene>
<dbReference type="AlphaFoldDB" id="A0A7G9R890"/>
<evidence type="ECO:0000313" key="3">
    <source>
        <dbReference type="Proteomes" id="UP000515947"/>
    </source>
</evidence>
<proteinExistence type="predicted"/>
<dbReference type="RefSeq" id="WP_187577658.1">
    <property type="nucleotide sequence ID" value="NZ_CP060713.1"/>
</dbReference>
<feature type="compositionally biased region" description="Basic and acidic residues" evidence="1">
    <location>
        <begin position="52"/>
        <end position="62"/>
    </location>
</feature>
<keyword evidence="3" id="KW-1185">Reference proteome</keyword>
<name>A0A7G9R890_9ACTN</name>
<dbReference type="Proteomes" id="UP000515947">
    <property type="component" value="Chromosome"/>
</dbReference>
<protein>
    <submittedName>
        <fullName evidence="2">Uncharacterized protein</fullName>
    </submittedName>
</protein>
<accession>A0A7G9R890</accession>
<feature type="region of interest" description="Disordered" evidence="1">
    <location>
        <begin position="43"/>
        <end position="62"/>
    </location>
</feature>